<accession>A0ABS4QU17</accession>
<keyword evidence="2" id="KW-1185">Reference proteome</keyword>
<gene>
    <name evidence="1" type="ORF">J2Z31_000622</name>
</gene>
<proteinExistence type="predicted"/>
<dbReference type="EMBL" id="JAGILA010000001">
    <property type="protein sequence ID" value="MBP2234132.1"/>
    <property type="molecule type" value="Genomic_DNA"/>
</dbReference>
<organism evidence="1 2">
    <name type="scientific">Sinorhizobium kostiense</name>
    <dbReference type="NCBI Taxonomy" id="76747"/>
    <lineage>
        <taxon>Bacteria</taxon>
        <taxon>Pseudomonadati</taxon>
        <taxon>Pseudomonadota</taxon>
        <taxon>Alphaproteobacteria</taxon>
        <taxon>Hyphomicrobiales</taxon>
        <taxon>Rhizobiaceae</taxon>
        <taxon>Sinorhizobium/Ensifer group</taxon>
        <taxon>Sinorhizobium</taxon>
    </lineage>
</organism>
<dbReference type="Proteomes" id="UP000730739">
    <property type="component" value="Unassembled WGS sequence"/>
</dbReference>
<reference evidence="1 2" key="1">
    <citation type="submission" date="2021-03" db="EMBL/GenBank/DDBJ databases">
        <title>Genomic Encyclopedia of Type Strains, Phase IV (KMG-IV): sequencing the most valuable type-strain genomes for metagenomic binning, comparative biology and taxonomic classification.</title>
        <authorList>
            <person name="Goeker M."/>
        </authorList>
    </citation>
    <scope>NUCLEOTIDE SEQUENCE [LARGE SCALE GENOMIC DNA]</scope>
    <source>
        <strain evidence="1 2">DSM 13372</strain>
    </source>
</reference>
<evidence type="ECO:0000313" key="1">
    <source>
        <dbReference type="EMBL" id="MBP2234132.1"/>
    </source>
</evidence>
<dbReference type="Gene3D" id="3.40.50.720">
    <property type="entry name" value="NAD(P)-binding Rossmann-like Domain"/>
    <property type="match status" value="1"/>
</dbReference>
<evidence type="ECO:0000313" key="2">
    <source>
        <dbReference type="Proteomes" id="UP000730739"/>
    </source>
</evidence>
<sequence length="113" mass="12215">MALVEPGYTRTAFEQNTIKPDRSIAVYDAVRADMEVQMRKSVEAGDDPEVVAETIVKAATAEAPKRRYTAGKLAGQADCCVVSSPSPRSTRACGNRPACRSDARLGTKLRLKD</sequence>
<protein>
    <submittedName>
        <fullName evidence="1">Uncharacterized protein</fullName>
    </submittedName>
</protein>
<comment type="caution">
    <text evidence="1">The sequence shown here is derived from an EMBL/GenBank/DDBJ whole genome shotgun (WGS) entry which is preliminary data.</text>
</comment>
<name>A0ABS4QU17_9HYPH</name>